<dbReference type="GO" id="GO:0016747">
    <property type="term" value="F:acyltransferase activity, transferring groups other than amino-acyl groups"/>
    <property type="evidence" value="ECO:0007669"/>
    <property type="project" value="InterPro"/>
</dbReference>
<dbReference type="PANTHER" id="PTHR43233">
    <property type="entry name" value="FAMILY N-ACETYLTRANSFERASE, PUTATIVE (AFU_ORTHOLOGUE AFUA_6G03350)-RELATED"/>
    <property type="match status" value="1"/>
</dbReference>
<keyword evidence="2" id="KW-0808">Transferase</keyword>
<dbReference type="PANTHER" id="PTHR43233:SF1">
    <property type="entry name" value="FAMILY N-ACETYLTRANSFERASE, PUTATIVE (AFU_ORTHOLOGUE AFUA_6G03350)-RELATED"/>
    <property type="match status" value="1"/>
</dbReference>
<dbReference type="InterPro" id="IPR016181">
    <property type="entry name" value="Acyl_CoA_acyltransferase"/>
</dbReference>
<name>A0A1G8BLB7_9MICO</name>
<evidence type="ECO:0000313" key="2">
    <source>
        <dbReference type="EMBL" id="SDH33971.1"/>
    </source>
</evidence>
<reference evidence="2 3" key="1">
    <citation type="submission" date="2016-10" db="EMBL/GenBank/DDBJ databases">
        <authorList>
            <person name="de Groot N.N."/>
        </authorList>
    </citation>
    <scope>NUCLEOTIDE SEQUENCE [LARGE SCALE GENOMIC DNA]</scope>
    <source>
        <strain evidence="2 3">DSM 23142</strain>
    </source>
</reference>
<dbReference type="STRING" id="370764.SAMN04489810_2843"/>
<dbReference type="SUPFAM" id="SSF55729">
    <property type="entry name" value="Acyl-CoA N-acyltransferases (Nat)"/>
    <property type="match status" value="1"/>
</dbReference>
<dbReference type="InterPro" id="IPR000182">
    <property type="entry name" value="GNAT_dom"/>
</dbReference>
<dbReference type="Proteomes" id="UP000199009">
    <property type="component" value="Chromosome I"/>
</dbReference>
<evidence type="ECO:0000313" key="3">
    <source>
        <dbReference type="Proteomes" id="UP000199009"/>
    </source>
</evidence>
<keyword evidence="3" id="KW-1185">Reference proteome</keyword>
<organism evidence="2 3">
    <name type="scientific">Microbacterium pygmaeum</name>
    <dbReference type="NCBI Taxonomy" id="370764"/>
    <lineage>
        <taxon>Bacteria</taxon>
        <taxon>Bacillati</taxon>
        <taxon>Actinomycetota</taxon>
        <taxon>Actinomycetes</taxon>
        <taxon>Micrococcales</taxon>
        <taxon>Microbacteriaceae</taxon>
        <taxon>Microbacterium</taxon>
    </lineage>
</organism>
<dbReference type="InterPro" id="IPR053144">
    <property type="entry name" value="Acetyltransferase_Butenolide"/>
</dbReference>
<dbReference type="Gene3D" id="3.40.630.30">
    <property type="match status" value="1"/>
</dbReference>
<feature type="domain" description="N-acetyltransferase" evidence="1">
    <location>
        <begin position="19"/>
        <end position="156"/>
    </location>
</feature>
<evidence type="ECO:0000259" key="1">
    <source>
        <dbReference type="PROSITE" id="PS51186"/>
    </source>
</evidence>
<dbReference type="EMBL" id="LT629692">
    <property type="protein sequence ID" value="SDH33971.1"/>
    <property type="molecule type" value="Genomic_DNA"/>
</dbReference>
<dbReference type="PROSITE" id="PS51186">
    <property type="entry name" value="GNAT"/>
    <property type="match status" value="1"/>
</dbReference>
<sequence>MPAGPRDLAGFPQNDGMDCELDDAPARLQRDVIWGWLSTDAYWGRWRSRADIDAQIDSSWRIVGAYRSDTGEQVGFARATSDGVGFAYLADVFVLDAHRGHSLGKRLMSLMIDDGPGRDFRWVLFTADAHGLYEQFGFAAPDHTAMVRPPAKPAIG</sequence>
<accession>A0A1G8BLB7</accession>
<gene>
    <name evidence="2" type="ORF">SAMN04489810_2843</name>
</gene>
<dbReference type="Pfam" id="PF00583">
    <property type="entry name" value="Acetyltransf_1"/>
    <property type="match status" value="1"/>
</dbReference>
<protein>
    <submittedName>
        <fullName evidence="2">Acetyltransferase (GNAT) domain-containing protein</fullName>
    </submittedName>
</protein>
<proteinExistence type="predicted"/>
<dbReference type="CDD" id="cd04301">
    <property type="entry name" value="NAT_SF"/>
    <property type="match status" value="1"/>
</dbReference>
<dbReference type="AlphaFoldDB" id="A0A1G8BLB7"/>